<proteinExistence type="predicted"/>
<protein>
    <submittedName>
        <fullName evidence="2">Uncharacterized protein</fullName>
    </submittedName>
</protein>
<dbReference type="GeneID" id="59347185"/>
<feature type="compositionally biased region" description="Polar residues" evidence="1">
    <location>
        <begin position="590"/>
        <end position="602"/>
    </location>
</feature>
<dbReference type="Proteomes" id="UP000636479">
    <property type="component" value="Unassembled WGS sequence"/>
</dbReference>
<organism evidence="2 3">
    <name type="scientific">Mycena indigotica</name>
    <dbReference type="NCBI Taxonomy" id="2126181"/>
    <lineage>
        <taxon>Eukaryota</taxon>
        <taxon>Fungi</taxon>
        <taxon>Dikarya</taxon>
        <taxon>Basidiomycota</taxon>
        <taxon>Agaricomycotina</taxon>
        <taxon>Agaricomycetes</taxon>
        <taxon>Agaricomycetidae</taxon>
        <taxon>Agaricales</taxon>
        <taxon>Marasmiineae</taxon>
        <taxon>Mycenaceae</taxon>
        <taxon>Mycena</taxon>
    </lineage>
</organism>
<feature type="region of interest" description="Disordered" evidence="1">
    <location>
        <begin position="934"/>
        <end position="1003"/>
    </location>
</feature>
<feature type="compositionally biased region" description="Basic and acidic residues" evidence="1">
    <location>
        <begin position="16"/>
        <end position="25"/>
    </location>
</feature>
<name>A0A8H6SGH8_9AGAR</name>
<dbReference type="RefSeq" id="XP_037217911.1">
    <property type="nucleotide sequence ID" value="XM_037364669.1"/>
</dbReference>
<feature type="region of interest" description="Disordered" evidence="1">
    <location>
        <begin position="583"/>
        <end position="611"/>
    </location>
</feature>
<accession>A0A8H6SGH8</accession>
<dbReference type="EMBL" id="JACAZF010000007">
    <property type="protein sequence ID" value="KAF7298523.1"/>
    <property type="molecule type" value="Genomic_DNA"/>
</dbReference>
<feature type="region of interest" description="Disordered" evidence="1">
    <location>
        <begin position="460"/>
        <end position="487"/>
    </location>
</feature>
<sequence>MLSLHMDPLVDEQQDMEARSDDAMEKITTSGSYSGSTTPTSSTGTGTTTMSNEGDGARLGYKGKALRSWAQLPAELIRLIASCCLKLLAETGTLPMNWTPPYSHPHRQPGYSERQVYIIARDHRQLEALMRISPKWCIAIEEHHFWRSAIKLFDPFNVFAAYAWAIPPNPHSNSTSSAGVPATPYRHFYGIYSNSCLPCRINAPHTNTGVGVGRKVFDTARLGPIYVCKEHHGPRRRRWCEVCLKDIEMLRHYRREAAYAAQEELARADQRVDAVRRWGNEDLNAAQAARKDAYTRYQHAQKALEEAHSSLLETRVSDLLEEEDESSFVFGCAFSVCKQCRAEWVWRCAVLNTGIARDREAIEKGQPLANDVEPLDWSAPSDSYEPAKTLGLGQRIGVFNPTDSVVRDSLRTYLEFGEGSLVSVLQMAEERGWLRGQTKWSEMMGMVLATRGWDGEENDIEPVRARSPSPEALPPNAVSGTYGPTDEVENAKRDYSQPGQWAGKTIALQQAYRRSLSLSPTEDDDFSDEDIDLEVEEELNVRDLALGDWARGRILDGSWVTPLDIYYLVKVKRIEHPDTGIRATHPVPWSITSSPSEASSKDLSPLDPVPEEVHPGLPGPPIPNPVLADLAHAAHVRQLRTLLLPPMKNVVRRLVMECALDACEAEAENEKKRVVISDPAIRATRITLEEVIKELREEEGVWFDGVDWSERRRNLRAEAEGLEDRSPTLSTSTLATTDLEKSSITIAVDPVRNPPKLLHSIPYVPETIEHLPPYSQDILRSVWREACAPLYHCRCTICVRAAQEQARAADALIAQTTQQVIAPTSDNATAKERREWADREHANNDTENGPFVVQIPEEEQEHGVETVISVVSDDNVYEDNEQQDGEFLDRDAPLWDEALQYAAELSEDEERSSLDSFTDYEHEDYAAQTKPRLMLRSVSRKRSFEEEATTAPKRARTKEPPVIKIPPGASPVKRRSEELEPDEESDPRTWSDGSGETKRARRT</sequence>
<reference evidence="2" key="1">
    <citation type="submission" date="2020-05" db="EMBL/GenBank/DDBJ databases">
        <title>Mycena genomes resolve the evolution of fungal bioluminescence.</title>
        <authorList>
            <person name="Tsai I.J."/>
        </authorList>
    </citation>
    <scope>NUCLEOTIDE SEQUENCE</scope>
    <source>
        <strain evidence="2">171206Taipei</strain>
    </source>
</reference>
<feature type="region of interest" description="Disordered" evidence="1">
    <location>
        <begin position="16"/>
        <end position="55"/>
    </location>
</feature>
<gene>
    <name evidence="2" type="ORF">MIND_00798900</name>
</gene>
<dbReference type="OrthoDB" id="3158970at2759"/>
<evidence type="ECO:0000256" key="1">
    <source>
        <dbReference type="SAM" id="MobiDB-lite"/>
    </source>
</evidence>
<dbReference type="AlphaFoldDB" id="A0A8H6SGH8"/>
<evidence type="ECO:0000313" key="2">
    <source>
        <dbReference type="EMBL" id="KAF7298523.1"/>
    </source>
</evidence>
<keyword evidence="3" id="KW-1185">Reference proteome</keyword>
<feature type="compositionally biased region" description="Low complexity" evidence="1">
    <location>
        <begin position="28"/>
        <end position="51"/>
    </location>
</feature>
<comment type="caution">
    <text evidence="2">The sequence shown here is derived from an EMBL/GenBank/DDBJ whole genome shotgun (WGS) entry which is preliminary data.</text>
</comment>
<evidence type="ECO:0000313" key="3">
    <source>
        <dbReference type="Proteomes" id="UP000636479"/>
    </source>
</evidence>